<gene>
    <name evidence="2" type="ORF">E2C01_020429</name>
</gene>
<dbReference type="Proteomes" id="UP000324222">
    <property type="component" value="Unassembled WGS sequence"/>
</dbReference>
<evidence type="ECO:0000313" key="2">
    <source>
        <dbReference type="EMBL" id="MPC27262.1"/>
    </source>
</evidence>
<proteinExistence type="predicted"/>
<feature type="region of interest" description="Disordered" evidence="1">
    <location>
        <begin position="1"/>
        <end position="56"/>
    </location>
</feature>
<name>A0A5B7DZR1_PORTR</name>
<sequence>MRNSTGRYRRSAKLCKTNDQADERVDSQGEMSGVGRSGSSGGKDQEKKRRRTPLTAPKVEQATKKGMIQAMLPYNLLAKVCENKGKSEESKATAKMAVVS</sequence>
<reference evidence="2 3" key="1">
    <citation type="submission" date="2019-05" db="EMBL/GenBank/DDBJ databases">
        <title>Another draft genome of Portunus trituberculatus and its Hox gene families provides insights of decapod evolution.</title>
        <authorList>
            <person name="Jeong J.-H."/>
            <person name="Song I."/>
            <person name="Kim S."/>
            <person name="Choi T."/>
            <person name="Kim D."/>
            <person name="Ryu S."/>
            <person name="Kim W."/>
        </authorList>
    </citation>
    <scope>NUCLEOTIDE SEQUENCE [LARGE SCALE GENOMIC DNA]</scope>
    <source>
        <tissue evidence="2">Muscle</tissue>
    </source>
</reference>
<protein>
    <submittedName>
        <fullName evidence="2">Uncharacterized protein</fullName>
    </submittedName>
</protein>
<keyword evidence="3" id="KW-1185">Reference proteome</keyword>
<organism evidence="2 3">
    <name type="scientific">Portunus trituberculatus</name>
    <name type="common">Swimming crab</name>
    <name type="synonym">Neptunus trituberculatus</name>
    <dbReference type="NCBI Taxonomy" id="210409"/>
    <lineage>
        <taxon>Eukaryota</taxon>
        <taxon>Metazoa</taxon>
        <taxon>Ecdysozoa</taxon>
        <taxon>Arthropoda</taxon>
        <taxon>Crustacea</taxon>
        <taxon>Multicrustacea</taxon>
        <taxon>Malacostraca</taxon>
        <taxon>Eumalacostraca</taxon>
        <taxon>Eucarida</taxon>
        <taxon>Decapoda</taxon>
        <taxon>Pleocyemata</taxon>
        <taxon>Brachyura</taxon>
        <taxon>Eubrachyura</taxon>
        <taxon>Portunoidea</taxon>
        <taxon>Portunidae</taxon>
        <taxon>Portuninae</taxon>
        <taxon>Portunus</taxon>
    </lineage>
</organism>
<evidence type="ECO:0000256" key="1">
    <source>
        <dbReference type="SAM" id="MobiDB-lite"/>
    </source>
</evidence>
<evidence type="ECO:0000313" key="3">
    <source>
        <dbReference type="Proteomes" id="UP000324222"/>
    </source>
</evidence>
<dbReference type="AlphaFoldDB" id="A0A5B7DZR1"/>
<comment type="caution">
    <text evidence="2">The sequence shown here is derived from an EMBL/GenBank/DDBJ whole genome shotgun (WGS) entry which is preliminary data.</text>
</comment>
<dbReference type="EMBL" id="VSRR010001716">
    <property type="protein sequence ID" value="MPC27262.1"/>
    <property type="molecule type" value="Genomic_DNA"/>
</dbReference>
<accession>A0A5B7DZR1</accession>